<dbReference type="RefSeq" id="WP_061794393.1">
    <property type="nucleotide sequence ID" value="NZ_JBALOT010000040.1"/>
</dbReference>
<sequence length="117" mass="13185">MKYTIGHQECPGYSWKNCPGDTWNYKDVIAGKGFEKEVFKVAERDVNEVSDWAAASWKEAQANGYFDGTRPGDNLTREEAAIIVNRLRSNFLKLIGSNTAGIKALEGKLQEIEKENR</sequence>
<accession>A0A800N7Y8</accession>
<protein>
    <submittedName>
        <fullName evidence="1">N-acetylmuramoyl-L-alanine amidase</fullName>
        <ecNumber evidence="1">3.5.1.28</ecNumber>
    </submittedName>
</protein>
<dbReference type="AlphaFoldDB" id="A0A800N7Y8"/>
<gene>
    <name evidence="1" type="ORF">KIS1582_5020</name>
</gene>
<keyword evidence="1" id="KW-0378">Hydrolase</keyword>
<dbReference type="EC" id="3.5.1.28" evidence="1"/>
<evidence type="ECO:0000313" key="1">
    <source>
        <dbReference type="EMBL" id="KAF0821270.1"/>
    </source>
</evidence>
<reference evidence="1 2" key="1">
    <citation type="journal article" date="2020" name="G3 (Bethesda)">
        <title>Whole Genome Sequencing and Comparative Genomics of Two Nematicidal Bacillus Strains Reveals a Wide Range of Possible Virulence Factors.</title>
        <authorList>
            <person name="Susic N."/>
            <person name="Janezic S."/>
            <person name="Rupnik M."/>
            <person name="Geric Stare B."/>
        </authorList>
    </citation>
    <scope>NUCLEOTIDE SEQUENCE [LARGE SCALE GENOMIC DNA]</scope>
    <source>
        <strain evidence="1 2">I-1582</strain>
    </source>
</reference>
<dbReference type="EMBL" id="VDEM01000130">
    <property type="protein sequence ID" value="KAF0821270.1"/>
    <property type="molecule type" value="Genomic_DNA"/>
</dbReference>
<dbReference type="OrthoDB" id="977752at2"/>
<proteinExistence type="predicted"/>
<organism evidence="1 2">
    <name type="scientific">Cytobacillus firmus</name>
    <name type="common">Bacillus firmus</name>
    <dbReference type="NCBI Taxonomy" id="1399"/>
    <lineage>
        <taxon>Bacteria</taxon>
        <taxon>Bacillati</taxon>
        <taxon>Bacillota</taxon>
        <taxon>Bacilli</taxon>
        <taxon>Bacillales</taxon>
        <taxon>Bacillaceae</taxon>
        <taxon>Cytobacillus</taxon>
    </lineage>
</organism>
<comment type="caution">
    <text evidence="1">The sequence shown here is derived from an EMBL/GenBank/DDBJ whole genome shotgun (WGS) entry which is preliminary data.</text>
</comment>
<dbReference type="Proteomes" id="UP000465778">
    <property type="component" value="Unassembled WGS sequence"/>
</dbReference>
<dbReference type="GO" id="GO:0008745">
    <property type="term" value="F:N-acetylmuramoyl-L-alanine amidase activity"/>
    <property type="evidence" value="ECO:0007669"/>
    <property type="project" value="UniProtKB-EC"/>
</dbReference>
<evidence type="ECO:0000313" key="2">
    <source>
        <dbReference type="Proteomes" id="UP000465778"/>
    </source>
</evidence>
<name>A0A800N7Y8_CYTFI</name>